<dbReference type="Gene3D" id="1.10.601.10">
    <property type="entry name" value="RNA Polymerase Primary Sigma Factor"/>
    <property type="match status" value="1"/>
</dbReference>
<dbReference type="EMBL" id="JADEWU010000025">
    <property type="protein sequence ID" value="MBE9144084.1"/>
    <property type="molecule type" value="Genomic_DNA"/>
</dbReference>
<comment type="similarity">
    <text evidence="5">Belongs to the sigma-70 factor family.</text>
</comment>
<keyword evidence="9" id="KW-1185">Reference proteome</keyword>
<accession>A0ABR9UC92</accession>
<dbReference type="InterPro" id="IPR036388">
    <property type="entry name" value="WH-like_DNA-bd_sf"/>
</dbReference>
<proteinExistence type="inferred from homology"/>
<dbReference type="SUPFAM" id="SSF52540">
    <property type="entry name" value="P-loop containing nucleoside triphosphate hydrolases"/>
    <property type="match status" value="1"/>
</dbReference>
<reference evidence="8 9" key="1">
    <citation type="submission" date="2020-10" db="EMBL/GenBank/DDBJ databases">
        <authorList>
            <person name="Castelo-Branco R."/>
            <person name="Eusebio N."/>
            <person name="Adriana R."/>
            <person name="Vieira A."/>
            <person name="Brugerolle De Fraissinette N."/>
            <person name="Rezende De Castro R."/>
            <person name="Schneider M.P."/>
            <person name="Vasconcelos V."/>
            <person name="Leao P.N."/>
        </authorList>
    </citation>
    <scope>NUCLEOTIDE SEQUENCE [LARGE SCALE GENOMIC DNA]</scope>
    <source>
        <strain evidence="8 9">LEGE 06226</strain>
    </source>
</reference>
<dbReference type="Pfam" id="PF00140">
    <property type="entry name" value="Sigma70_r1_2"/>
    <property type="match status" value="1"/>
</dbReference>
<evidence type="ECO:0000313" key="9">
    <source>
        <dbReference type="Proteomes" id="UP000640725"/>
    </source>
</evidence>
<gene>
    <name evidence="8" type="ORF">IQ236_12750</name>
</gene>
<dbReference type="PRINTS" id="PR00046">
    <property type="entry name" value="SIGMA70FCT"/>
</dbReference>
<dbReference type="InterPro" id="IPR007630">
    <property type="entry name" value="RNA_pol_sigma70_r4"/>
</dbReference>
<feature type="domain" description="RNA polymerase sigma-70" evidence="6">
    <location>
        <begin position="285"/>
        <end position="298"/>
    </location>
</feature>
<evidence type="ECO:0000256" key="1">
    <source>
        <dbReference type="ARBA" id="ARBA00023015"/>
    </source>
</evidence>
<evidence type="ECO:0000313" key="8">
    <source>
        <dbReference type="EMBL" id="MBE9144084.1"/>
    </source>
</evidence>
<keyword evidence="2 5" id="KW-0731">Sigma factor</keyword>
<dbReference type="InterPro" id="IPR014284">
    <property type="entry name" value="RNA_pol_sigma-70_dom"/>
</dbReference>
<dbReference type="PROSITE" id="PS00716">
    <property type="entry name" value="SIGMA70_2"/>
    <property type="match status" value="1"/>
</dbReference>
<evidence type="ECO:0000256" key="4">
    <source>
        <dbReference type="ARBA" id="ARBA00023163"/>
    </source>
</evidence>
<comment type="function">
    <text evidence="5">Sigma factors are initiation factors that promote the attachment of RNA polymerase to specific initiation sites and are then released.</text>
</comment>
<dbReference type="CDD" id="cd06171">
    <property type="entry name" value="Sigma70_r4"/>
    <property type="match status" value="1"/>
</dbReference>
<dbReference type="Proteomes" id="UP000640725">
    <property type="component" value="Unassembled WGS sequence"/>
</dbReference>
<dbReference type="InterPro" id="IPR007627">
    <property type="entry name" value="RNA_pol_sigma70_r2"/>
</dbReference>
<dbReference type="InterPro" id="IPR027417">
    <property type="entry name" value="P-loop_NTPase"/>
</dbReference>
<name>A0ABR9UC92_9CYAN</name>
<keyword evidence="4 5" id="KW-0804">Transcription</keyword>
<dbReference type="PROSITE" id="PS00715">
    <property type="entry name" value="SIGMA70_1"/>
    <property type="match status" value="1"/>
</dbReference>
<dbReference type="InterPro" id="IPR000943">
    <property type="entry name" value="RNA_pol_sigma70"/>
</dbReference>
<dbReference type="Pfam" id="PF04542">
    <property type="entry name" value="Sigma70_r2"/>
    <property type="match status" value="1"/>
</dbReference>
<evidence type="ECO:0000256" key="3">
    <source>
        <dbReference type="ARBA" id="ARBA00023125"/>
    </source>
</evidence>
<dbReference type="InterPro" id="IPR050239">
    <property type="entry name" value="Sigma-70_RNA_pol_init_factors"/>
</dbReference>
<organism evidence="8 9">
    <name type="scientific">Planktothrix mougeotii LEGE 06226</name>
    <dbReference type="NCBI Taxonomy" id="1828728"/>
    <lineage>
        <taxon>Bacteria</taxon>
        <taxon>Bacillati</taxon>
        <taxon>Cyanobacteriota</taxon>
        <taxon>Cyanophyceae</taxon>
        <taxon>Oscillatoriophycideae</taxon>
        <taxon>Oscillatoriales</taxon>
        <taxon>Microcoleaceae</taxon>
        <taxon>Planktothrix</taxon>
    </lineage>
</organism>
<sequence>MPNRRVELDDIRKINSPEEVAVLFSNLGYNTICQSLDVRDLELPTQSAEAIKQVYLISDQCHGELQVFLFQFYPNQWNSLHEVTDRMLAIAKSFCKRPSYFLFLGTKDYKQLLLVSPRQSFDQQMNLKVNIYKYIINLADPTYHDLNQLEKIYAFNRDSQSLYKIQQEVLKFGNIKTPFETQDSVNLYLQAIGKIKLLTPLEEQILARQFFALKEVEIARDKLQTKLKRHLQDEEWADGINISLLELRQCVSKGREAKNKLIEANLRLVVSIAKQYMNRGIDFLDLIQEGNLGLIKAIEKFDYRKGYKLSTYANWWIRQGIRRAIANQCRSIRLPIHLRNTISKIKDFRNLFFKQVGYYPSFKEIVNQLNITPEKLQFILTSNLPIISLETPNNDLEDLTWMELIEFQGETPECYILKQENRDYLKSFFETLNPRQRDVLRLRYGLDDGREKTLQEIGDHYNLTRERIRQIEKQSLAHLRRVHDQNIAKPAVIYKNPPRVTPADFIAQNTLKNKINIEKNQNIEPINIKNHNNCYQGQETNKTLLNDLKDNYCKKGSELMPESLTDVLQQLASLEFKFNQLKDQVFDEHLKLVDPGIPISEKLIVELAESRSQFVELYHKSVSLAEALGLQNSQNTNDIVSLKDIKSLLDAVDYAEKKKGKIAKVRESALIVLNRVLSITYRENSDFQPLQECQKKASDLYFTISAQSQELNLAPESQELAEGNHPFSHLLTLIEHCDELDDDTCTNLQESVEKFFSKPLSVVAVRGKLVISSDSEVNSPIVPKNLVTPELETAQLPKTNNTELDSGLASSSEVITLQETDEIKLEFQPIESLQYITQSETIEIANTPELVQKEQDILLEEELNRNDINLQIAVLVPDEISEEEPLATRAPIWKLLCENKLSLAFHLARCLETKHPNFKPHLPSRIIRGVILGRYVRYDVGIGEIANLLKDDFTDLTQDCFMAGDSEWNQAVSLLLVTATLRPALLAPHTQASQILNSLRLGEGLNQLYQYCQIIAQYSNQGLALDITAIKTVKDLTIWEKQQSDLIQNVETWWSQASNFNMIYGIAKLVWRELFKPNKLLDSLLLPVRQNDLNKLDVAKNHVERFSNETEINEEVKRTQRELGLFRGSGRAISGMALDRIRQEVFVAVDFVRQWINIQENRPNQTNNYSHKQTQKLKQDLSTLHQAVLTELDIVDEKNSSIYIQAGIFCCRKAVEDIKTLFEPNQPLPTLEPQIKYLLNAELLKIPSLPMDLEWKPEEGSQDLVKQLLHLVNQNPCNWVQAFEARSHHKDHEATGRIIEYLRAYPEPSINIHELEQERNAQMKNCRVELERVVKETRKKLEGDLALGLVEEKDRLDYVAQIDTIENALEMTVHFSEQLEHLEAINNNFQKNRNRKIQEVREEILDKIGLEHPAYTRISSVLDTGDILTANEYIDLVQRNQPIPEPEDHRESHFIDFFKKYTKIEDVLEPVDRNSNKRSDLILNISKGKNIGPILMQKVPGTQAKKASEMLDTWFAVKGRKQGVTEKDVRIILSNLGFNLAKIEIKNFVNNTKIDLRTEPIQDKNRCPVPTFGSQAHGHYRILCLWDRPNEEDLLNAVGDTSSSSPMIVFHFGRMSEKRRRDLARLCRERCRTFIVIDDTLMLYLCGERGARLPVLFDCSLPFTFLQPYTTTASQFIPEMFYGRERERQSIIDPMGSCLIYGGRQLGKTVLMRYVQQSFNNPNQERLAEFLDIKEVGRTQPQDEIWSILISKLEEMKIIESKRRHLPDAKNLQQIIKSWLNVDGKRRILLLLDEADNFLESDGKEGFIRCDEFRKLMLETNRRFKVVFAGLHNVLRTTKQANHPLAHFGQPICIGPLLNNGEMREARSLVERPLGTIGYCFESPDLITRILSQTNYYPSLIQLYCEQLLKHITNPDAVNFDEKHSPPYVITSAQVDDAYNNQDLRKSIRERFMLTLQLDQRYEVIAYSIAYETLENKIGMVEGFSVSWIRTEVLSWWSEGFRNLSSDEIQVLLEEMVGLGVLRETRRGYFTLRSPNVSLLMGTPEEIEVALLKHRELPLLYEPATFRSRLNKDDSRRSPLTAQQQSQLQSCKNGVSILFGCPAAGLNDLKVFLELMFSENKEFFQYFDDILSQVDFTQRLQTTIRNRKKEGTTVVFMPYSCPWDQHWIEQAISQVGKLRSKNSFVQVVFIADPQKAWQLIAKKNLNFGEMEGLSILSLKPWHDVALRQWLEDYNFPSEQQAREKVTEVTGNWSMLLQRFYENSKSDIHRWESHLQMLKHSVNSSKEAHHLIVEFGITRSEQRKVLRGLAEWCQPPDNGVSIKDLVDYLEDISEEMVKKVLNWGDQLCLVNQKENDFWQINPVIGFALQSIGD</sequence>
<protein>
    <recommendedName>
        <fullName evidence="5">RNA polymerase sigma factor</fullName>
    </recommendedName>
</protein>
<dbReference type="SUPFAM" id="SSF88946">
    <property type="entry name" value="Sigma2 domain of RNA polymerase sigma factors"/>
    <property type="match status" value="1"/>
</dbReference>
<dbReference type="Gene3D" id="1.10.10.10">
    <property type="entry name" value="Winged helix-like DNA-binding domain superfamily/Winged helix DNA-binding domain"/>
    <property type="match status" value="2"/>
</dbReference>
<feature type="domain" description="RNA polymerase sigma-70" evidence="7">
    <location>
        <begin position="453"/>
        <end position="479"/>
    </location>
</feature>
<dbReference type="RefSeq" id="WP_193869607.1">
    <property type="nucleotide sequence ID" value="NZ_JADEWU010000025.1"/>
</dbReference>
<dbReference type="InterPro" id="IPR013325">
    <property type="entry name" value="RNA_pol_sigma_r2"/>
</dbReference>
<dbReference type="NCBIfam" id="TIGR02937">
    <property type="entry name" value="sigma70-ECF"/>
    <property type="match status" value="1"/>
</dbReference>
<dbReference type="Pfam" id="PF04545">
    <property type="entry name" value="Sigma70_r4"/>
    <property type="match status" value="1"/>
</dbReference>
<dbReference type="PANTHER" id="PTHR30603:SF60">
    <property type="entry name" value="RNA POLYMERASE SIGMA FACTOR RPOD"/>
    <property type="match status" value="1"/>
</dbReference>
<keyword evidence="1 5" id="KW-0805">Transcription regulation</keyword>
<evidence type="ECO:0000256" key="5">
    <source>
        <dbReference type="RuleBase" id="RU362124"/>
    </source>
</evidence>
<evidence type="ECO:0000259" key="7">
    <source>
        <dbReference type="PROSITE" id="PS00716"/>
    </source>
</evidence>
<dbReference type="InterPro" id="IPR013324">
    <property type="entry name" value="RNA_pol_sigma_r3/r4-like"/>
</dbReference>
<evidence type="ECO:0000259" key="6">
    <source>
        <dbReference type="PROSITE" id="PS00715"/>
    </source>
</evidence>
<keyword evidence="3 5" id="KW-0238">DNA-binding</keyword>
<dbReference type="SUPFAM" id="SSF88659">
    <property type="entry name" value="Sigma3 and sigma4 domains of RNA polymerase sigma factors"/>
    <property type="match status" value="2"/>
</dbReference>
<dbReference type="PANTHER" id="PTHR30603">
    <property type="entry name" value="RNA POLYMERASE SIGMA FACTOR RPO"/>
    <property type="match status" value="1"/>
</dbReference>
<dbReference type="Gene3D" id="3.40.50.300">
    <property type="entry name" value="P-loop containing nucleotide triphosphate hydrolases"/>
    <property type="match status" value="1"/>
</dbReference>
<evidence type="ECO:0000256" key="2">
    <source>
        <dbReference type="ARBA" id="ARBA00023082"/>
    </source>
</evidence>
<dbReference type="InterPro" id="IPR009042">
    <property type="entry name" value="RNA_pol_sigma70_r1_2"/>
</dbReference>
<comment type="caution">
    <text evidence="8">The sequence shown here is derived from an EMBL/GenBank/DDBJ whole genome shotgun (WGS) entry which is preliminary data.</text>
</comment>